<dbReference type="InterPro" id="IPR008936">
    <property type="entry name" value="Rho_GTPase_activation_prot"/>
</dbReference>
<reference evidence="3" key="1">
    <citation type="submission" date="2013-07" db="EMBL/GenBank/DDBJ databases">
        <authorList>
            <person name="Geib S."/>
        </authorList>
    </citation>
    <scope>NUCLEOTIDE SEQUENCE</scope>
</reference>
<sequence length="1364" mass="157799">MSEENFKKMSINLTRSKEIGAVLNYHENSYNQELHYVNEKDQPIYENMDNDLLEGQKSLLKTLFRNVEKDDVVYENLCRGCGYGVFESQSYLCNFCLCITEGLKKNQSRQLKENNKMYVNNSDNIYENICVNCSNLFNTKECEYCTVNINLSKAKQLKLDTSRIYEKITKSQTVLNLDRYRFFGDIFGPFKRGLKAKQNLLSEKESDCRKKKSLAIIHNVEGYNNIFHTNQTFDIKGISKLKQAAKFNSEQHIYGQLQFNEFDNIAGESLNIFLPNQLKQEQLTSTSLMAHTHISESCLLEHQSISNIPFNVLSDKKLRLHCTESVCYWMKLLRKQVHNYHSYGQSLYDGEYGMCMPKSLPSKSILMDTHCKPNSSNTINDNFNELPIRMGETNNYFPVIDKGVEVKDTRHTSKLNAKADSSDTQVNESTDTMVDVFKQNILTKCVLYKQRERQPSVEHSSLLYTERVARSPVEQAKYQTYNENSDVFDCPSEYSPITIMNYQALSTVNVENRLTSCYCVVSEVNTNRCGCLNARDCAPNTEFERVRGDIVEKSQNKNYQEDTKREFKSIIKTETSNEFNCPEGQNEQYVKINDKCCHNSPVINEGNREINFYLFTLNLFGANDRTLVKVNFVRLVNYVLISYSLNTKILFSCSNQLQLFNWLQDWLLYYFNPWSLKAKRALEVLSNNNNLKISLKLWTVLNESVRHTRLEKYDKQEKSICVCNEAISSMEFKSGPERGIVVDENSDRKLTMRQNVVTKISSKASEEVILRTKSKESLERSKKAQGKFLDFDKVAIEADDRVNTLLCNNFAEADLKIGNISCNKLPTVEKKNSNNTKQEIQSEEDIYQPIWKFQTVGDALYDSDPEYYNLSSRTFKYFEKKQRNANGSNDSSLKCLLISDSAKDHSEWETDDEFKYSKEFDECGRAMYAMRSQISLKAFSQSKNTLTSITSSNFRHPLIRAVCIFFSLKEPKARAIIYDYNRNKSSQYFSKKSLLHSSTDTDIPTNCLKPRATKNDLLHSFSLILPSNELNKTCSEYVDEMSTVFNLKPVYAWKFDLLNTSSQEDEEDLIVSEEAILGSQIIKHDFDHENLSPIASTFHLVKSASFGDLLEIPNEDDKKSITERMRSKFQRGVLKLNVRSPKSEKKNRSAKTESLYIEEGIRPKYPIFSAPLKQLEMNETIHQNVPRFVVDCVSYIERKEYILQDGLYRASGNKVAIDELKKKLTECYIYDSKLLIVDDIHTITSLLKQFFREISQPLIPQHIYNEMSRNFSDVVNINMLRNILDEVPDPNRATLKFLVRHLKNVAAFSTENRMPASNLAIVWGPCIFSSNQTVFVDIGRTNTLTKLLIENYDYIFRERERLVN</sequence>
<dbReference type="PANTHER" id="PTHR23176">
    <property type="entry name" value="RHO/RAC/CDC GTPASE-ACTIVATING PROTEIN"/>
    <property type="match status" value="1"/>
</dbReference>
<dbReference type="CDD" id="cd00159">
    <property type="entry name" value="RhoGAP"/>
    <property type="match status" value="1"/>
</dbReference>
<evidence type="ECO:0000259" key="2">
    <source>
        <dbReference type="PROSITE" id="PS50238"/>
    </source>
</evidence>
<protein>
    <submittedName>
        <fullName evidence="3">Rho GTPase-activating protein 15</fullName>
    </submittedName>
</protein>
<reference evidence="3" key="2">
    <citation type="journal article" date="2014" name="BMC Genomics">
        <title>A genomic perspective to assessing quality of mass-reared SIT flies used in Mediterranean fruit fly (Ceratitis capitata) eradication in California.</title>
        <authorList>
            <person name="Calla B."/>
            <person name="Hall B."/>
            <person name="Hou S."/>
            <person name="Geib S.M."/>
        </authorList>
    </citation>
    <scope>NUCLEOTIDE SEQUENCE</scope>
</reference>
<dbReference type="GO" id="GO:0007165">
    <property type="term" value="P:signal transduction"/>
    <property type="evidence" value="ECO:0007669"/>
    <property type="project" value="InterPro"/>
</dbReference>
<dbReference type="GO" id="GO:0005737">
    <property type="term" value="C:cytoplasm"/>
    <property type="evidence" value="ECO:0007669"/>
    <property type="project" value="TreeGrafter"/>
</dbReference>
<dbReference type="InterPro" id="IPR050729">
    <property type="entry name" value="Rho-GAP"/>
</dbReference>
<dbReference type="OrthoDB" id="79452at2759"/>
<keyword evidence="1" id="KW-0343">GTPase activation</keyword>
<dbReference type="EMBL" id="GAMC01005076">
    <property type="protein sequence ID" value="JAC01480.1"/>
    <property type="molecule type" value="mRNA"/>
</dbReference>
<dbReference type="SUPFAM" id="SSF48350">
    <property type="entry name" value="GTPase activation domain, GAP"/>
    <property type="match status" value="1"/>
</dbReference>
<dbReference type="EMBL" id="GAMC01005077">
    <property type="protein sequence ID" value="JAC01479.1"/>
    <property type="molecule type" value="mRNA"/>
</dbReference>
<feature type="domain" description="Rho-GAP" evidence="2">
    <location>
        <begin position="1170"/>
        <end position="1356"/>
    </location>
</feature>
<dbReference type="EMBL" id="GAMC01005078">
    <property type="protein sequence ID" value="JAC01478.1"/>
    <property type="molecule type" value="mRNA"/>
</dbReference>
<dbReference type="PANTHER" id="PTHR23176:SF129">
    <property type="entry name" value="RHO GTPASE ACTIVATING PROTEIN AT 16F, ISOFORM E-RELATED"/>
    <property type="match status" value="1"/>
</dbReference>
<accession>W8CB81</accession>
<dbReference type="EMBL" id="GAMC01005075">
    <property type="protein sequence ID" value="JAC01481.1"/>
    <property type="molecule type" value="mRNA"/>
</dbReference>
<evidence type="ECO:0000256" key="1">
    <source>
        <dbReference type="ARBA" id="ARBA00022468"/>
    </source>
</evidence>
<name>W8CB81_CERCA</name>
<dbReference type="SMART" id="SM00324">
    <property type="entry name" value="RhoGAP"/>
    <property type="match status" value="1"/>
</dbReference>
<dbReference type="Pfam" id="PF00620">
    <property type="entry name" value="RhoGAP"/>
    <property type="match status" value="1"/>
</dbReference>
<evidence type="ECO:0000313" key="3">
    <source>
        <dbReference type="EMBL" id="JAC01480.1"/>
    </source>
</evidence>
<proteinExistence type="evidence at transcript level"/>
<dbReference type="InterPro" id="IPR000198">
    <property type="entry name" value="RhoGAP_dom"/>
</dbReference>
<dbReference type="PROSITE" id="PS50238">
    <property type="entry name" value="RHOGAP"/>
    <property type="match status" value="1"/>
</dbReference>
<dbReference type="GO" id="GO:0005096">
    <property type="term" value="F:GTPase activator activity"/>
    <property type="evidence" value="ECO:0007669"/>
    <property type="project" value="UniProtKB-KW"/>
</dbReference>
<organism evidence="3">
    <name type="scientific">Ceratitis capitata</name>
    <name type="common">Mediterranean fruit fly</name>
    <name type="synonym">Tephritis capitata</name>
    <dbReference type="NCBI Taxonomy" id="7213"/>
    <lineage>
        <taxon>Eukaryota</taxon>
        <taxon>Metazoa</taxon>
        <taxon>Ecdysozoa</taxon>
        <taxon>Arthropoda</taxon>
        <taxon>Hexapoda</taxon>
        <taxon>Insecta</taxon>
        <taxon>Pterygota</taxon>
        <taxon>Neoptera</taxon>
        <taxon>Endopterygota</taxon>
        <taxon>Diptera</taxon>
        <taxon>Brachycera</taxon>
        <taxon>Muscomorpha</taxon>
        <taxon>Tephritoidea</taxon>
        <taxon>Tephritidae</taxon>
        <taxon>Ceratitis</taxon>
        <taxon>Ceratitis</taxon>
    </lineage>
</organism>
<dbReference type="Gene3D" id="1.10.555.10">
    <property type="entry name" value="Rho GTPase activation protein"/>
    <property type="match status" value="1"/>
</dbReference>
<gene>
    <name evidence="3" type="primary">RHG15</name>
</gene>